<gene>
    <name evidence="8 15" type="primary">dnaA</name>
    <name evidence="15" type="ORF">ACFORJ_04995</name>
</gene>
<comment type="caution">
    <text evidence="8">Lacks conserved residue(s) required for the propagation of feature annotation.</text>
</comment>
<dbReference type="NCBIfam" id="TIGR00362">
    <property type="entry name" value="DnaA"/>
    <property type="match status" value="1"/>
</dbReference>
<dbReference type="Gene3D" id="1.10.1750.10">
    <property type="match status" value="1"/>
</dbReference>
<evidence type="ECO:0000256" key="8">
    <source>
        <dbReference type="HAMAP-Rule" id="MF_00377"/>
    </source>
</evidence>
<proteinExistence type="inferred from homology"/>
<dbReference type="Gene3D" id="3.40.50.300">
    <property type="entry name" value="P-loop containing nucleotide triphosphate hydrolases"/>
    <property type="match status" value="1"/>
</dbReference>
<feature type="binding site" evidence="8">
    <location>
        <position position="288"/>
    </location>
    <ligand>
        <name>ATP</name>
        <dbReference type="ChEBI" id="CHEBI:30616"/>
    </ligand>
</feature>
<evidence type="ECO:0000256" key="3">
    <source>
        <dbReference type="ARBA" id="ARBA00022705"/>
    </source>
</evidence>
<dbReference type="InterPro" id="IPR020591">
    <property type="entry name" value="Chromosome_initiator_DnaA-like"/>
</dbReference>
<feature type="region of interest" description="Domain I, interacts with DnaA modulators" evidence="8">
    <location>
        <begin position="1"/>
        <end position="177"/>
    </location>
</feature>
<dbReference type="Pfam" id="PF00308">
    <property type="entry name" value="Bac_DnaA"/>
    <property type="match status" value="1"/>
</dbReference>
<comment type="domain">
    <text evidence="8">Domain I is involved in oligomerization and binding regulators, domain II is flexibile and of varying length in different bacteria, domain III forms the AAA+ region, while domain IV binds dsDNA.</text>
</comment>
<comment type="similarity">
    <text evidence="1 8 11">Belongs to the DnaA family.</text>
</comment>
<keyword evidence="3 8" id="KW-0235">DNA replication</keyword>
<feature type="region of interest" description="Domain IV, binds dsDNA" evidence="8">
    <location>
        <begin position="458"/>
        <end position="581"/>
    </location>
</feature>
<keyword evidence="7 8" id="KW-0238">DNA-binding</keyword>
<keyword evidence="5 8" id="KW-0067">ATP-binding</keyword>
<feature type="compositionally biased region" description="Pro residues" evidence="12">
    <location>
        <begin position="198"/>
        <end position="207"/>
    </location>
</feature>
<dbReference type="InterPro" id="IPR027417">
    <property type="entry name" value="P-loop_NTPase"/>
</dbReference>
<dbReference type="PANTHER" id="PTHR30050">
    <property type="entry name" value="CHROMOSOMAL REPLICATION INITIATOR PROTEIN DNAA"/>
    <property type="match status" value="1"/>
</dbReference>
<dbReference type="InterPro" id="IPR018312">
    <property type="entry name" value="Chromosome_initiator_DnaA_CS"/>
</dbReference>
<dbReference type="InterPro" id="IPR013317">
    <property type="entry name" value="DnaA_dom"/>
</dbReference>
<keyword evidence="16" id="KW-1185">Reference proteome</keyword>
<feature type="domain" description="AAA+ ATPase" evidence="13">
    <location>
        <begin position="274"/>
        <end position="404"/>
    </location>
</feature>
<comment type="subunit">
    <text evidence="8">Oligomerizes as a right-handed, spiral filament on DNA at oriC.</text>
</comment>
<evidence type="ECO:0000256" key="2">
    <source>
        <dbReference type="ARBA" id="ARBA00022490"/>
    </source>
</evidence>
<feature type="compositionally biased region" description="Basic and acidic residues" evidence="12">
    <location>
        <begin position="131"/>
        <end position="184"/>
    </location>
</feature>
<evidence type="ECO:0000256" key="11">
    <source>
        <dbReference type="RuleBase" id="RU004227"/>
    </source>
</evidence>
<dbReference type="SUPFAM" id="SSF52540">
    <property type="entry name" value="P-loop containing nucleoside triphosphate hydrolases"/>
    <property type="match status" value="1"/>
</dbReference>
<evidence type="ECO:0000259" key="13">
    <source>
        <dbReference type="SMART" id="SM00382"/>
    </source>
</evidence>
<organism evidence="15 16">
    <name type="scientific">Corynebacterium hansenii</name>
    <dbReference type="NCBI Taxonomy" id="394964"/>
    <lineage>
        <taxon>Bacteria</taxon>
        <taxon>Bacillati</taxon>
        <taxon>Actinomycetota</taxon>
        <taxon>Actinomycetes</taxon>
        <taxon>Mycobacteriales</taxon>
        <taxon>Corynebacteriaceae</taxon>
        <taxon>Corynebacterium</taxon>
    </lineage>
</organism>
<feature type="region of interest" description="Domain III, AAA+ region" evidence="8">
    <location>
        <begin position="241"/>
        <end position="457"/>
    </location>
</feature>
<keyword evidence="6 8" id="KW-0446">Lipid-binding</keyword>
<keyword evidence="4 8" id="KW-0547">Nucleotide-binding</keyword>
<dbReference type="InterPro" id="IPR013159">
    <property type="entry name" value="DnaA_C"/>
</dbReference>
<dbReference type="NCBIfam" id="NF010686">
    <property type="entry name" value="PRK14086.1"/>
    <property type="match status" value="1"/>
</dbReference>
<dbReference type="InterPro" id="IPR010921">
    <property type="entry name" value="Trp_repressor/repl_initiator"/>
</dbReference>
<dbReference type="CDD" id="cd00009">
    <property type="entry name" value="AAA"/>
    <property type="match status" value="1"/>
</dbReference>
<dbReference type="CDD" id="cd06571">
    <property type="entry name" value="Bac_DnaA_C"/>
    <property type="match status" value="1"/>
</dbReference>
<dbReference type="InterPro" id="IPR001957">
    <property type="entry name" value="Chromosome_initiator_DnaA"/>
</dbReference>
<dbReference type="InterPro" id="IPR003593">
    <property type="entry name" value="AAA+_ATPase"/>
</dbReference>
<dbReference type="PROSITE" id="PS01008">
    <property type="entry name" value="DNAA"/>
    <property type="match status" value="1"/>
</dbReference>
<evidence type="ECO:0000256" key="6">
    <source>
        <dbReference type="ARBA" id="ARBA00023121"/>
    </source>
</evidence>
<evidence type="ECO:0000259" key="14">
    <source>
        <dbReference type="SMART" id="SM00760"/>
    </source>
</evidence>
<keyword evidence="2 8" id="KW-0963">Cytoplasm</keyword>
<comment type="function">
    <text evidence="8 10">Plays an essential role in the initiation and regulation of chromosomal replication. ATP-DnaA binds to the origin of replication (oriC) to initiate formation of the DNA replication initiation complex once per cell cycle. Binds the DnaA box (a 9 base pair repeat at the origin) and separates the double-stranded (ds)DNA. Forms a right-handed helical filament on oriC DNA; dsDNA binds to the exterior of the filament while single-stranded (ss)DNA is stabiized in the filament's interior. The ATP-DnaA-oriC complex binds and stabilizes one strand of the AT-rich DNA unwinding element (DUE), permitting loading of DNA polymerase. After initiation quickly degrades to an ADP-DnaA complex that is not apt for DNA replication. Binds acidic phospholipids.</text>
</comment>
<reference evidence="16" key="1">
    <citation type="journal article" date="2019" name="Int. J. Syst. Evol. Microbiol.">
        <title>The Global Catalogue of Microorganisms (GCM) 10K type strain sequencing project: providing services to taxonomists for standard genome sequencing and annotation.</title>
        <authorList>
            <consortium name="The Broad Institute Genomics Platform"/>
            <consortium name="The Broad Institute Genome Sequencing Center for Infectious Disease"/>
            <person name="Wu L."/>
            <person name="Ma J."/>
        </authorList>
    </citation>
    <scope>NUCLEOTIDE SEQUENCE [LARGE SCALE GENOMIC DNA]</scope>
    <source>
        <strain evidence="16">CCUG 53252</strain>
    </source>
</reference>
<evidence type="ECO:0000256" key="9">
    <source>
        <dbReference type="NCBIfam" id="TIGR00362"/>
    </source>
</evidence>
<evidence type="ECO:0000256" key="10">
    <source>
        <dbReference type="RuleBase" id="RU000577"/>
    </source>
</evidence>
<evidence type="ECO:0000256" key="12">
    <source>
        <dbReference type="SAM" id="MobiDB-lite"/>
    </source>
</evidence>
<evidence type="ECO:0000256" key="4">
    <source>
        <dbReference type="ARBA" id="ARBA00022741"/>
    </source>
</evidence>
<protein>
    <recommendedName>
        <fullName evidence="8 9">Chromosomal replication initiator protein DnaA</fullName>
    </recommendedName>
</protein>
<accession>A0ABV7ZQJ0</accession>
<evidence type="ECO:0000256" key="7">
    <source>
        <dbReference type="ARBA" id="ARBA00023125"/>
    </source>
</evidence>
<dbReference type="Gene3D" id="1.10.8.60">
    <property type="match status" value="1"/>
</dbReference>
<feature type="domain" description="Chromosomal replication initiator DnaA C-terminal" evidence="14">
    <location>
        <begin position="483"/>
        <end position="552"/>
    </location>
</feature>
<evidence type="ECO:0000256" key="5">
    <source>
        <dbReference type="ARBA" id="ARBA00022840"/>
    </source>
</evidence>
<feature type="compositionally biased region" description="Low complexity" evidence="12">
    <location>
        <begin position="105"/>
        <end position="123"/>
    </location>
</feature>
<name>A0ABV7ZQJ0_9CORY</name>
<dbReference type="Pfam" id="PF08299">
    <property type="entry name" value="Bac_DnaA_C"/>
    <property type="match status" value="1"/>
</dbReference>
<evidence type="ECO:0000313" key="16">
    <source>
        <dbReference type="Proteomes" id="UP001595751"/>
    </source>
</evidence>
<dbReference type="Proteomes" id="UP001595751">
    <property type="component" value="Unassembled WGS sequence"/>
</dbReference>
<dbReference type="EMBL" id="JBHRZN010000001">
    <property type="protein sequence ID" value="MFC3849517.1"/>
    <property type="molecule type" value="Genomic_DNA"/>
</dbReference>
<comment type="caution">
    <text evidence="15">The sequence shown here is derived from an EMBL/GenBank/DDBJ whole genome shotgun (WGS) entry which is preliminary data.</text>
</comment>
<dbReference type="RefSeq" id="WP_290290617.1">
    <property type="nucleotide sequence ID" value="NZ_CP047211.1"/>
</dbReference>
<feature type="region of interest" description="Disordered" evidence="12">
    <location>
        <begin position="96"/>
        <end position="215"/>
    </location>
</feature>
<dbReference type="SUPFAM" id="SSF48295">
    <property type="entry name" value="TrpR-like"/>
    <property type="match status" value="1"/>
</dbReference>
<feature type="binding site" evidence="8">
    <location>
        <position position="285"/>
    </location>
    <ligand>
        <name>ATP</name>
        <dbReference type="ChEBI" id="CHEBI:30616"/>
    </ligand>
</feature>
<dbReference type="PRINTS" id="PR00051">
    <property type="entry name" value="DNAA"/>
</dbReference>
<dbReference type="SMART" id="SM00760">
    <property type="entry name" value="Bac_DnaA_C"/>
    <property type="match status" value="1"/>
</dbReference>
<feature type="compositionally biased region" description="Polar residues" evidence="12">
    <location>
        <begin position="185"/>
        <end position="197"/>
    </location>
</feature>
<evidence type="ECO:0000256" key="1">
    <source>
        <dbReference type="ARBA" id="ARBA00006583"/>
    </source>
</evidence>
<comment type="subcellular location">
    <subcellularLocation>
        <location evidence="8">Cytoplasm</location>
    </subcellularLocation>
</comment>
<dbReference type="HAMAP" id="MF_00377">
    <property type="entry name" value="DnaA_bact"/>
    <property type="match status" value="1"/>
</dbReference>
<sequence>MTTPSRSFHDTWTRVVDMLIQGTDVPEGDPQPLKTNHKALLRSVQPVGQVNGFVLLATGSEMVQTLVKEELAGRIERALEAITGSPQQVVVTISEDSGHGDSADAGHAAGQAGPESGAAPAHGPGHGGGDPQHRGTDRMHPAHQADGRDSTAWRTLEFERDTRDSAEFGDPRLRPAATHVHDPRSTQMPQPNRGQQLPNPPHAPHPGAPQTQGTAADLFGQGKYHLSELQNPMSQPVEEPTLNPKYTFETFVIGPQNRFAAAAAAAVAEQPARAYNPLFISGGSGLGKTHLLHAIGHYATALDPKLRVRYVSSEEFTNDFINSVRDDAQESFKRRYRDLDILIVDDIQFLEGKEGTQEEFFHTFNALHQADRQIVLSSDRPPRELKTLEERLRTRFEWGLTPDLQLPDLETRIAILSKKAQLDRLNVPHDVLQFIAEHTASSIRELEGRLLQVTAQASLLKMPVTLALAEEIIGSDSAVVEITPDIIISATAEFYGLTVADLTGPGKTRPVSHARQVAMYLTRSLIDISLPAIGKVFGNRDHSTVLYAHRKIQKEITEKRATHDQVNDLTTRIRERSRTVG</sequence>
<feature type="binding site" evidence="8">
    <location>
        <position position="289"/>
    </location>
    <ligand>
        <name>ATP</name>
        <dbReference type="ChEBI" id="CHEBI:30616"/>
    </ligand>
</feature>
<feature type="binding site" evidence="8">
    <location>
        <position position="287"/>
    </location>
    <ligand>
        <name>ATP</name>
        <dbReference type="ChEBI" id="CHEBI:30616"/>
    </ligand>
</feature>
<dbReference type="PANTHER" id="PTHR30050:SF2">
    <property type="entry name" value="CHROMOSOMAL REPLICATION INITIATOR PROTEIN DNAA"/>
    <property type="match status" value="1"/>
</dbReference>
<dbReference type="SMART" id="SM00382">
    <property type="entry name" value="AAA"/>
    <property type="match status" value="1"/>
</dbReference>
<evidence type="ECO:0000313" key="15">
    <source>
        <dbReference type="EMBL" id="MFC3849517.1"/>
    </source>
</evidence>